<accession>A0A6P7XN75</accession>
<evidence type="ECO:0000259" key="2">
    <source>
        <dbReference type="Pfam" id="PF13873"/>
    </source>
</evidence>
<feature type="domain" description="Myb/SANT-like DNA-binding" evidence="2">
    <location>
        <begin position="61"/>
        <end position="131"/>
    </location>
</feature>
<dbReference type="Proteomes" id="UP000515156">
    <property type="component" value="Chromosome 1"/>
</dbReference>
<dbReference type="AlphaFoldDB" id="A0A6P7XN75"/>
<gene>
    <name evidence="4" type="primary">LOC115465493</name>
</gene>
<feature type="compositionally biased region" description="Acidic residues" evidence="1">
    <location>
        <begin position="177"/>
        <end position="198"/>
    </location>
</feature>
<evidence type="ECO:0000313" key="3">
    <source>
        <dbReference type="Proteomes" id="UP000515156"/>
    </source>
</evidence>
<dbReference type="InterPro" id="IPR028002">
    <property type="entry name" value="Myb_DNA-bind_5"/>
</dbReference>
<evidence type="ECO:0000313" key="4">
    <source>
        <dbReference type="RefSeq" id="XP_030051859.1"/>
    </source>
</evidence>
<protein>
    <submittedName>
        <fullName evidence="4">Uncharacterized protein LOC115465493</fullName>
    </submittedName>
</protein>
<organism evidence="3 4">
    <name type="scientific">Microcaecilia unicolor</name>
    <dbReference type="NCBI Taxonomy" id="1415580"/>
    <lineage>
        <taxon>Eukaryota</taxon>
        <taxon>Metazoa</taxon>
        <taxon>Chordata</taxon>
        <taxon>Craniata</taxon>
        <taxon>Vertebrata</taxon>
        <taxon>Euteleostomi</taxon>
        <taxon>Amphibia</taxon>
        <taxon>Gymnophiona</taxon>
        <taxon>Siphonopidae</taxon>
        <taxon>Microcaecilia</taxon>
    </lineage>
</organism>
<sequence>MKQHVVKTFMRHEEHCLGDRSEKGFHRPSSSYFDFNFWDFPISPERHLKGDKALEMAVRTREENFSLEEKVLLARLVLAKEAILFPPGRGRGSIMARRKAWSDIRCTIYREIGTWREIESIKAKYRALRRQDVTLLAQLRREGQPLLAGGYHPGMHNQLLVRGEQVVLLNDDEELEVQELEEENEEEEEAQETEEDEQLNLAAAPVAVPAGPPPSADPSPPIAESAPPVEPPDQSVSQALLKALQGLTDSNIALMREVTMLRSCMAGLIRVVEGQRPCLIQEIEGMRVELRALTEAIRQQGACGSLPFDSQV</sequence>
<proteinExistence type="predicted"/>
<reference evidence="4" key="1">
    <citation type="submission" date="2025-08" db="UniProtKB">
        <authorList>
            <consortium name="RefSeq"/>
        </authorList>
    </citation>
    <scope>IDENTIFICATION</scope>
</reference>
<feature type="compositionally biased region" description="Low complexity" evidence="1">
    <location>
        <begin position="199"/>
        <end position="209"/>
    </location>
</feature>
<dbReference type="RefSeq" id="XP_030051859.1">
    <property type="nucleotide sequence ID" value="XM_030195999.1"/>
</dbReference>
<feature type="region of interest" description="Disordered" evidence="1">
    <location>
        <begin position="177"/>
        <end position="235"/>
    </location>
</feature>
<dbReference type="InParanoid" id="A0A6P7XN75"/>
<name>A0A6P7XN75_9AMPH</name>
<dbReference type="Pfam" id="PF13873">
    <property type="entry name" value="Myb_DNA-bind_5"/>
    <property type="match status" value="1"/>
</dbReference>
<dbReference type="GeneID" id="115465493"/>
<dbReference type="KEGG" id="muo:115465493"/>
<keyword evidence="3" id="KW-1185">Reference proteome</keyword>
<feature type="compositionally biased region" description="Pro residues" evidence="1">
    <location>
        <begin position="210"/>
        <end position="221"/>
    </location>
</feature>
<evidence type="ECO:0000256" key="1">
    <source>
        <dbReference type="SAM" id="MobiDB-lite"/>
    </source>
</evidence>